<dbReference type="STRING" id="440514.SAMN04488010_3372"/>
<organism evidence="1 2">
    <name type="scientific">Maribacter stanieri</name>
    <dbReference type="NCBI Taxonomy" id="440514"/>
    <lineage>
        <taxon>Bacteria</taxon>
        <taxon>Pseudomonadati</taxon>
        <taxon>Bacteroidota</taxon>
        <taxon>Flavobacteriia</taxon>
        <taxon>Flavobacteriales</taxon>
        <taxon>Flavobacteriaceae</taxon>
        <taxon>Maribacter</taxon>
    </lineage>
</organism>
<dbReference type="Proteomes" id="UP000199462">
    <property type="component" value="Unassembled WGS sequence"/>
</dbReference>
<dbReference type="AlphaFoldDB" id="A0A1I6K1L4"/>
<keyword evidence="2" id="KW-1185">Reference proteome</keyword>
<dbReference type="Pfam" id="PF14054">
    <property type="entry name" value="DUF4249"/>
    <property type="match status" value="1"/>
</dbReference>
<gene>
    <name evidence="1" type="ORF">SAMN04488010_3372</name>
</gene>
<evidence type="ECO:0000313" key="2">
    <source>
        <dbReference type="Proteomes" id="UP000199462"/>
    </source>
</evidence>
<dbReference type="EMBL" id="FOYX01000003">
    <property type="protein sequence ID" value="SFR85096.1"/>
    <property type="molecule type" value="Genomic_DNA"/>
</dbReference>
<name>A0A1I6K1L4_9FLAO</name>
<accession>A0A1I6K1L4</accession>
<reference evidence="2" key="1">
    <citation type="submission" date="2016-10" db="EMBL/GenBank/DDBJ databases">
        <authorList>
            <person name="Varghese N."/>
            <person name="Submissions S."/>
        </authorList>
    </citation>
    <scope>NUCLEOTIDE SEQUENCE [LARGE SCALE GENOMIC DNA]</scope>
    <source>
        <strain evidence="2">DSM 19891</strain>
    </source>
</reference>
<sequence>MQNPIKFIALLFLCTLVSCTDVIDVDVQTDTIRLVVEASLDWEKGTTGNEQTITLRTSTPFFDTQSTDVVGAQVSVTNDVNGEVYLFTDQADGTYTTDTFNPQLDASYTLEIIYDGQSYTANDTMNPVADIIDVFQDTEDGFDDETIELHIVFNDFEAEGDNYFFKYERPQDLLPILESGDDEFINGNEVDWWFEINEDDDEEGEIKPLAPGDVVTISMHSISRPYYNYIDIVIDQLGGVGLFESTPVAIKGNCINTTNPDNYAHGYFRVTQKNTIIYTVE</sequence>
<evidence type="ECO:0008006" key="3">
    <source>
        <dbReference type="Google" id="ProtNLM"/>
    </source>
</evidence>
<protein>
    <recommendedName>
        <fullName evidence="3">DUF4249 domain-containing protein</fullName>
    </recommendedName>
</protein>
<proteinExistence type="predicted"/>
<dbReference type="RefSeq" id="WP_091904662.1">
    <property type="nucleotide sequence ID" value="NZ_FOYX01000003.1"/>
</dbReference>
<evidence type="ECO:0000313" key="1">
    <source>
        <dbReference type="EMBL" id="SFR85096.1"/>
    </source>
</evidence>
<dbReference type="InterPro" id="IPR025345">
    <property type="entry name" value="DUF4249"/>
</dbReference>
<dbReference type="PROSITE" id="PS51257">
    <property type="entry name" value="PROKAR_LIPOPROTEIN"/>
    <property type="match status" value="1"/>
</dbReference>